<evidence type="ECO:0000256" key="3">
    <source>
        <dbReference type="ARBA" id="ARBA00022723"/>
    </source>
</evidence>
<dbReference type="InterPro" id="IPR036374">
    <property type="entry name" value="OxRdtase_Mopterin-bd_sf"/>
</dbReference>
<organism evidence="7 8">
    <name type="scientific">Microlunatus panaciterrae</name>
    <dbReference type="NCBI Taxonomy" id="400768"/>
    <lineage>
        <taxon>Bacteria</taxon>
        <taxon>Bacillati</taxon>
        <taxon>Actinomycetota</taxon>
        <taxon>Actinomycetes</taxon>
        <taxon>Propionibacteriales</taxon>
        <taxon>Propionibacteriaceae</taxon>
        <taxon>Microlunatus</taxon>
    </lineage>
</organism>
<keyword evidence="4" id="KW-0560">Oxidoreductase</keyword>
<evidence type="ECO:0000259" key="6">
    <source>
        <dbReference type="Pfam" id="PF03404"/>
    </source>
</evidence>
<dbReference type="InterPro" id="IPR005066">
    <property type="entry name" value="MoCF_OxRdtse_dimer"/>
</dbReference>
<evidence type="ECO:0000313" key="7">
    <source>
        <dbReference type="EMBL" id="MBM7798853.1"/>
    </source>
</evidence>
<evidence type="ECO:0000256" key="1">
    <source>
        <dbReference type="ARBA" id="ARBA00001924"/>
    </source>
</evidence>
<dbReference type="InterPro" id="IPR008335">
    <property type="entry name" value="Mopterin_OxRdtase_euk"/>
</dbReference>
<evidence type="ECO:0000256" key="2">
    <source>
        <dbReference type="ARBA" id="ARBA00022505"/>
    </source>
</evidence>
<reference evidence="7 8" key="1">
    <citation type="submission" date="2021-01" db="EMBL/GenBank/DDBJ databases">
        <title>Sequencing the genomes of 1000 actinobacteria strains.</title>
        <authorList>
            <person name="Klenk H.-P."/>
        </authorList>
    </citation>
    <scope>NUCLEOTIDE SEQUENCE [LARGE SCALE GENOMIC DNA]</scope>
    <source>
        <strain evidence="7 8">DSM 18662</strain>
    </source>
</reference>
<comment type="caution">
    <text evidence="7">The sequence shown here is derived from an EMBL/GenBank/DDBJ whole genome shotgun (WGS) entry which is preliminary data.</text>
</comment>
<dbReference type="CDD" id="cd02110">
    <property type="entry name" value="SO_family_Moco_dimer"/>
    <property type="match status" value="1"/>
</dbReference>
<dbReference type="Gene3D" id="3.90.420.10">
    <property type="entry name" value="Oxidoreductase, molybdopterin-binding domain"/>
    <property type="match status" value="1"/>
</dbReference>
<proteinExistence type="predicted"/>
<name>A0ABS2RIN2_9ACTN</name>
<dbReference type="SUPFAM" id="SSF81296">
    <property type="entry name" value="E set domains"/>
    <property type="match status" value="1"/>
</dbReference>
<feature type="domain" description="Moybdenum cofactor oxidoreductase dimerisation" evidence="6">
    <location>
        <begin position="276"/>
        <end position="369"/>
    </location>
</feature>
<dbReference type="InterPro" id="IPR014756">
    <property type="entry name" value="Ig_E-set"/>
</dbReference>
<evidence type="ECO:0000313" key="8">
    <source>
        <dbReference type="Proteomes" id="UP000704762"/>
    </source>
</evidence>
<feature type="domain" description="Oxidoreductase molybdopterin-binding" evidence="5">
    <location>
        <begin position="58"/>
        <end position="229"/>
    </location>
</feature>
<dbReference type="Pfam" id="PF03404">
    <property type="entry name" value="Mo-co_dimer"/>
    <property type="match status" value="1"/>
</dbReference>
<dbReference type="Pfam" id="PF00174">
    <property type="entry name" value="Oxidored_molyb"/>
    <property type="match status" value="1"/>
</dbReference>
<comment type="cofactor">
    <cofactor evidence="1">
        <name>Mo-molybdopterin</name>
        <dbReference type="ChEBI" id="CHEBI:71302"/>
    </cofactor>
</comment>
<dbReference type="SUPFAM" id="SSF56524">
    <property type="entry name" value="Oxidoreductase molybdopterin-binding domain"/>
    <property type="match status" value="1"/>
</dbReference>
<keyword evidence="2" id="KW-0500">Molybdenum</keyword>
<dbReference type="EMBL" id="JAFBCF010000001">
    <property type="protein sequence ID" value="MBM7798853.1"/>
    <property type="molecule type" value="Genomic_DNA"/>
</dbReference>
<keyword evidence="3" id="KW-0479">Metal-binding</keyword>
<evidence type="ECO:0000256" key="4">
    <source>
        <dbReference type="ARBA" id="ARBA00023002"/>
    </source>
</evidence>
<dbReference type="PANTHER" id="PTHR19372:SF7">
    <property type="entry name" value="SULFITE OXIDASE, MITOCHONDRIAL"/>
    <property type="match status" value="1"/>
</dbReference>
<accession>A0ABS2RIN2</accession>
<evidence type="ECO:0000259" key="5">
    <source>
        <dbReference type="Pfam" id="PF00174"/>
    </source>
</evidence>
<dbReference type="Proteomes" id="UP000704762">
    <property type="component" value="Unassembled WGS sequence"/>
</dbReference>
<dbReference type="PRINTS" id="PR00407">
    <property type="entry name" value="EUMOPTERIN"/>
</dbReference>
<dbReference type="PANTHER" id="PTHR19372">
    <property type="entry name" value="SULFITE REDUCTASE"/>
    <property type="match status" value="1"/>
</dbReference>
<dbReference type="InterPro" id="IPR000572">
    <property type="entry name" value="OxRdtase_Mopterin-bd_dom"/>
</dbReference>
<gene>
    <name evidence="7" type="ORF">JOE57_001774</name>
</gene>
<dbReference type="Gene3D" id="2.60.40.650">
    <property type="match status" value="1"/>
</dbReference>
<keyword evidence="8" id="KW-1185">Reference proteome</keyword>
<sequence>MRTMGGIDESVSPRARLAAEDEGITLDELRLATRNRGMPLEMLDHDLTPDGLHYLLVHYDIPTVDPSAWRLQVDGHVHQPLSLGLAELHDRAHVTHTVTMECAGNGRARLQPRPISQPWLDEAVGTAAWTGVPLAAVLAEARPRQGAVDVAFTGADHGVERGVEQDYQRGLSLDAASSPEVLLAHTMNGLPLPPQHGAPLRLIVPGWYGMAQVKWLTRITVLDRAFDGYQNVTAYRISTDPDDRGRPVTRIQPRALLRPPGFPDFQTRTRVLDVGRHRLTGRAWSGLATVDRVEVSVDGGSTWSDADLDPPLGRFAWRGWHWTWSVDRPGRYELCARASDADGNTQPLEQRWNRQAMANNHVQRVAVSVRPA</sequence>
<protein>
    <submittedName>
        <fullName evidence="7">DMSO/TMAO reductase YedYZ molybdopterin-dependent catalytic subunit</fullName>
    </submittedName>
</protein>